<dbReference type="EC" id="2.7.4.3" evidence="8 10"/>
<organism evidence="12 13">
    <name type="scientific">Mogibacterium pumilum</name>
    <dbReference type="NCBI Taxonomy" id="86332"/>
    <lineage>
        <taxon>Bacteria</taxon>
        <taxon>Bacillati</taxon>
        <taxon>Bacillota</taxon>
        <taxon>Clostridia</taxon>
        <taxon>Peptostreptococcales</taxon>
        <taxon>Anaerovoracaceae</taxon>
        <taxon>Mogibacterium</taxon>
    </lineage>
</organism>
<dbReference type="InterPro" id="IPR006259">
    <property type="entry name" value="Adenyl_kin_sub"/>
</dbReference>
<name>A0A223AQB5_9FIRM</name>
<feature type="binding site" evidence="8">
    <location>
        <position position="132"/>
    </location>
    <ligand>
        <name>ATP</name>
        <dbReference type="ChEBI" id="CHEBI:30616"/>
    </ligand>
</feature>
<dbReference type="NCBIfam" id="TIGR01351">
    <property type="entry name" value="adk"/>
    <property type="match status" value="1"/>
</dbReference>
<dbReference type="UniPathway" id="UPA00588">
    <property type="reaction ID" value="UER00649"/>
</dbReference>
<dbReference type="Proteomes" id="UP000214689">
    <property type="component" value="Chromosome"/>
</dbReference>
<dbReference type="GO" id="GO:0004017">
    <property type="term" value="F:AMP kinase activity"/>
    <property type="evidence" value="ECO:0007669"/>
    <property type="project" value="UniProtKB-UniRule"/>
</dbReference>
<dbReference type="NCBIfam" id="NF001380">
    <property type="entry name" value="PRK00279.1-2"/>
    <property type="match status" value="1"/>
</dbReference>
<evidence type="ECO:0000313" key="12">
    <source>
        <dbReference type="EMBL" id="ASS37143.1"/>
    </source>
</evidence>
<evidence type="ECO:0000256" key="2">
    <source>
        <dbReference type="ARBA" id="ARBA00022723"/>
    </source>
</evidence>
<evidence type="ECO:0000256" key="1">
    <source>
        <dbReference type="ARBA" id="ARBA00022679"/>
    </source>
</evidence>
<evidence type="ECO:0000256" key="8">
    <source>
        <dbReference type="HAMAP-Rule" id="MF_00235"/>
    </source>
</evidence>
<feature type="binding site" evidence="8">
    <location>
        <position position="176"/>
    </location>
    <ligand>
        <name>AMP</name>
        <dbReference type="ChEBI" id="CHEBI:456215"/>
    </ligand>
</feature>
<keyword evidence="5 8" id="KW-0418">Kinase</keyword>
<dbReference type="Gene3D" id="3.40.50.300">
    <property type="entry name" value="P-loop containing nucleotide triphosphate hydrolases"/>
    <property type="match status" value="1"/>
</dbReference>
<dbReference type="NCBIfam" id="NF011100">
    <property type="entry name" value="PRK14527.1"/>
    <property type="match status" value="1"/>
</dbReference>
<keyword evidence="4 8" id="KW-0547">Nucleotide-binding</keyword>
<keyword evidence="6 8" id="KW-0862">Zinc</keyword>
<feature type="binding site" evidence="8">
    <location>
        <position position="97"/>
    </location>
    <ligand>
        <name>AMP</name>
        <dbReference type="ChEBI" id="CHEBI:456215"/>
    </ligand>
</feature>
<dbReference type="InterPro" id="IPR027417">
    <property type="entry name" value="P-loop_NTPase"/>
</dbReference>
<feature type="binding site" evidence="8">
    <location>
        <position position="41"/>
    </location>
    <ligand>
        <name>AMP</name>
        <dbReference type="ChEBI" id="CHEBI:456215"/>
    </ligand>
</feature>
<dbReference type="SUPFAM" id="SSF52540">
    <property type="entry name" value="P-loop containing nucleoside triphosphate hydrolases"/>
    <property type="match status" value="1"/>
</dbReference>
<dbReference type="Pfam" id="PF00406">
    <property type="entry name" value="ADK"/>
    <property type="match status" value="1"/>
</dbReference>
<keyword evidence="3 8" id="KW-0545">Nucleotide biosynthesis</keyword>
<gene>
    <name evidence="8" type="primary">adk</name>
    <name evidence="12" type="ORF">AXF17_00740</name>
</gene>
<reference evidence="13" key="1">
    <citation type="submission" date="2016-05" db="EMBL/GenBank/DDBJ databases">
        <authorList>
            <person name="Holder M.E."/>
            <person name="Ajami N.J."/>
            <person name="Petrosino J.F."/>
        </authorList>
    </citation>
    <scope>NUCLEOTIDE SEQUENCE [LARGE SCALE GENOMIC DNA]</scope>
    <source>
        <strain evidence="13">ATCC 700696</strain>
    </source>
</reference>
<feature type="binding site" evidence="8">
    <location>
        <position position="158"/>
    </location>
    <ligand>
        <name>Zn(2+)</name>
        <dbReference type="ChEBI" id="CHEBI:29105"/>
        <note>structural</note>
    </ligand>
</feature>
<keyword evidence="13" id="KW-1185">Reference proteome</keyword>
<comment type="similarity">
    <text evidence="8 9">Belongs to the adenylate kinase family.</text>
</comment>
<dbReference type="InterPro" id="IPR033690">
    <property type="entry name" value="Adenylat_kinase_CS"/>
</dbReference>
<feature type="binding site" evidence="8">
    <location>
        <position position="138"/>
    </location>
    <ligand>
        <name>Zn(2+)</name>
        <dbReference type="ChEBI" id="CHEBI:29105"/>
        <note>structural</note>
    </ligand>
</feature>
<evidence type="ECO:0000259" key="11">
    <source>
        <dbReference type="Pfam" id="PF05191"/>
    </source>
</evidence>
<keyword evidence="2 8" id="KW-0479">Metal-binding</keyword>
<comment type="pathway">
    <text evidence="8">Purine metabolism; AMP biosynthesis via salvage pathway; AMP from ADP: step 1/1.</text>
</comment>
<dbReference type="PRINTS" id="PR00094">
    <property type="entry name" value="ADENYLTKNASE"/>
</dbReference>
<feature type="binding site" evidence="8">
    <location>
        <position position="36"/>
    </location>
    <ligand>
        <name>AMP</name>
        <dbReference type="ChEBI" id="CHEBI:456215"/>
    </ligand>
</feature>
<feature type="region of interest" description="LID" evidence="8">
    <location>
        <begin position="131"/>
        <end position="168"/>
    </location>
</feature>
<dbReference type="PANTHER" id="PTHR23359">
    <property type="entry name" value="NUCLEOTIDE KINASE"/>
    <property type="match status" value="1"/>
</dbReference>
<dbReference type="OrthoDB" id="9805030at2"/>
<dbReference type="Pfam" id="PF05191">
    <property type="entry name" value="ADK_lid"/>
    <property type="match status" value="1"/>
</dbReference>
<sequence>MAHNMLRTVLLGPPGAGKGTQAAKVIEKYNVPHISTGDIFRANIKEGTELGKKAKGYMDEGKLVPDELVVDLVTDRLQKDDCKEGFLLDGFPRTIFQAEQLDKFLSDNGQKLDIVLNFKVRKDVLVERIAGRRVCKSCGASYHVMNVPPKKEGICDTCGGELIQRKDDNRETVENRINVYENETAPLIGYYEQQNVLANFDGEKTHDEVFADVVKAIEAN</sequence>
<feature type="binding site" evidence="8">
    <location>
        <begin position="90"/>
        <end position="93"/>
    </location>
    <ligand>
        <name>AMP</name>
        <dbReference type="ChEBI" id="CHEBI:456215"/>
    </ligand>
</feature>
<dbReference type="InterPro" id="IPR000850">
    <property type="entry name" value="Adenylat/UMP-CMP_kin"/>
</dbReference>
<comment type="domain">
    <text evidence="8">Consists of three domains, a large central CORE domain and two small peripheral domains, NMPbind and LID, which undergo movements during catalysis. The LID domain closes over the site of phosphoryl transfer upon ATP binding. Assembling and dissambling the active center during each catalytic cycle provides an effective means to prevent ATP hydrolysis. Some bacteria have evolved a zinc-coordinating structure that stabilizes the LID domain.</text>
</comment>
<comment type="function">
    <text evidence="8">Catalyzes the reversible transfer of the terminal phosphate group between ATP and AMP. Plays an important role in cellular energy homeostasis and in adenine nucleotide metabolism.</text>
</comment>
<evidence type="ECO:0000256" key="5">
    <source>
        <dbReference type="ARBA" id="ARBA00022777"/>
    </source>
</evidence>
<evidence type="ECO:0000256" key="7">
    <source>
        <dbReference type="ARBA" id="ARBA00022840"/>
    </source>
</evidence>
<feature type="binding site" evidence="8">
    <location>
        <begin position="62"/>
        <end position="64"/>
    </location>
    <ligand>
        <name>AMP</name>
        <dbReference type="ChEBI" id="CHEBI:456215"/>
    </ligand>
</feature>
<keyword evidence="8" id="KW-0963">Cytoplasm</keyword>
<feature type="binding site" evidence="8">
    <location>
        <begin position="15"/>
        <end position="20"/>
    </location>
    <ligand>
        <name>ATP</name>
        <dbReference type="ChEBI" id="CHEBI:30616"/>
    </ligand>
</feature>
<feature type="binding site" evidence="8">
    <location>
        <position position="165"/>
    </location>
    <ligand>
        <name>AMP</name>
        <dbReference type="ChEBI" id="CHEBI:456215"/>
    </ligand>
</feature>
<dbReference type="PROSITE" id="PS00113">
    <property type="entry name" value="ADENYLATE_KINASE"/>
    <property type="match status" value="1"/>
</dbReference>
<comment type="subunit">
    <text evidence="8 10">Monomer.</text>
</comment>
<keyword evidence="7 8" id="KW-0067">ATP-binding</keyword>
<dbReference type="GO" id="GO:0005524">
    <property type="term" value="F:ATP binding"/>
    <property type="evidence" value="ECO:0007669"/>
    <property type="project" value="UniProtKB-UniRule"/>
</dbReference>
<dbReference type="CDD" id="cd01428">
    <property type="entry name" value="ADK"/>
    <property type="match status" value="1"/>
</dbReference>
<protein>
    <recommendedName>
        <fullName evidence="8 10">Adenylate kinase</fullName>
        <shortName evidence="8">AK</shortName>
        <ecNumber evidence="8 10">2.7.4.3</ecNumber>
    </recommendedName>
    <alternativeName>
        <fullName evidence="8">ATP-AMP transphosphorylase</fullName>
    </alternativeName>
    <alternativeName>
        <fullName evidence="8">ATP:AMP phosphotransferase</fullName>
    </alternativeName>
    <alternativeName>
        <fullName evidence="8">Adenylate monophosphate kinase</fullName>
    </alternativeName>
</protein>
<dbReference type="EMBL" id="CP016199">
    <property type="protein sequence ID" value="ASS37143.1"/>
    <property type="molecule type" value="Genomic_DNA"/>
</dbReference>
<accession>A0A223AQB5</accession>
<evidence type="ECO:0000313" key="13">
    <source>
        <dbReference type="Proteomes" id="UP000214689"/>
    </source>
</evidence>
<dbReference type="GO" id="GO:0005737">
    <property type="term" value="C:cytoplasm"/>
    <property type="evidence" value="ECO:0007669"/>
    <property type="project" value="UniProtKB-SubCell"/>
</dbReference>
<evidence type="ECO:0000256" key="6">
    <source>
        <dbReference type="ARBA" id="ARBA00022833"/>
    </source>
</evidence>
<evidence type="ECO:0000256" key="4">
    <source>
        <dbReference type="ARBA" id="ARBA00022741"/>
    </source>
</evidence>
<evidence type="ECO:0000256" key="3">
    <source>
        <dbReference type="ARBA" id="ARBA00022727"/>
    </source>
</evidence>
<proteinExistence type="inferred from homology"/>
<evidence type="ECO:0000256" key="10">
    <source>
        <dbReference type="RuleBase" id="RU003331"/>
    </source>
</evidence>
<keyword evidence="1 8" id="KW-0808">Transferase</keyword>
<comment type="catalytic activity">
    <reaction evidence="8 10">
        <text>AMP + ATP = 2 ADP</text>
        <dbReference type="Rhea" id="RHEA:12973"/>
        <dbReference type="ChEBI" id="CHEBI:30616"/>
        <dbReference type="ChEBI" id="CHEBI:456215"/>
        <dbReference type="ChEBI" id="CHEBI:456216"/>
        <dbReference type="EC" id="2.7.4.3"/>
    </reaction>
</comment>
<feature type="binding site" evidence="8">
    <location>
        <position position="155"/>
    </location>
    <ligand>
        <name>Zn(2+)</name>
        <dbReference type="ChEBI" id="CHEBI:29105"/>
        <note>structural</note>
    </ligand>
</feature>
<dbReference type="HAMAP" id="MF_00235">
    <property type="entry name" value="Adenylate_kinase_Adk"/>
    <property type="match status" value="1"/>
</dbReference>
<feature type="binding site" evidence="8">
    <location>
        <position position="204"/>
    </location>
    <ligand>
        <name>ATP</name>
        <dbReference type="ChEBI" id="CHEBI:30616"/>
    </ligand>
</feature>
<feature type="region of interest" description="NMP" evidence="8">
    <location>
        <begin position="35"/>
        <end position="64"/>
    </location>
</feature>
<feature type="binding site" evidence="8">
    <location>
        <begin position="141"/>
        <end position="142"/>
    </location>
    <ligand>
        <name>ATP</name>
        <dbReference type="ChEBI" id="CHEBI:30616"/>
    </ligand>
</feature>
<dbReference type="GO" id="GO:0008270">
    <property type="term" value="F:zinc ion binding"/>
    <property type="evidence" value="ECO:0007669"/>
    <property type="project" value="UniProtKB-UniRule"/>
</dbReference>
<dbReference type="NCBIfam" id="NF001381">
    <property type="entry name" value="PRK00279.1-3"/>
    <property type="match status" value="1"/>
</dbReference>
<comment type="subcellular location">
    <subcellularLocation>
        <location evidence="8 10">Cytoplasm</location>
    </subcellularLocation>
</comment>
<dbReference type="AlphaFoldDB" id="A0A223AQB5"/>
<feature type="domain" description="Adenylate kinase active site lid" evidence="11">
    <location>
        <begin position="132"/>
        <end position="167"/>
    </location>
</feature>
<evidence type="ECO:0000256" key="9">
    <source>
        <dbReference type="RuleBase" id="RU003330"/>
    </source>
</evidence>
<dbReference type="FunFam" id="3.40.50.300:FF:000106">
    <property type="entry name" value="Adenylate kinase mitochondrial"/>
    <property type="match status" value="1"/>
</dbReference>
<dbReference type="InterPro" id="IPR007862">
    <property type="entry name" value="Adenylate_kinase_lid-dom"/>
</dbReference>
<feature type="binding site" evidence="8">
    <location>
        <position position="135"/>
    </location>
    <ligand>
        <name>Zn(2+)</name>
        <dbReference type="ChEBI" id="CHEBI:29105"/>
        <note>structural</note>
    </ligand>
</feature>
<dbReference type="GO" id="GO:0044209">
    <property type="term" value="P:AMP salvage"/>
    <property type="evidence" value="ECO:0007669"/>
    <property type="project" value="UniProtKB-UniRule"/>
</dbReference>